<name>A0AA43TU68_9LECA</name>
<feature type="domain" description="Nephrocystin 3-like N-terminal" evidence="2">
    <location>
        <begin position="235"/>
        <end position="288"/>
    </location>
</feature>
<protein>
    <recommendedName>
        <fullName evidence="2">Nephrocystin 3-like N-terminal domain-containing protein</fullName>
    </recommendedName>
</protein>
<evidence type="ECO:0000256" key="1">
    <source>
        <dbReference type="ARBA" id="ARBA00022737"/>
    </source>
</evidence>
<organism evidence="3 4">
    <name type="scientific">Ramalina farinacea</name>
    <dbReference type="NCBI Taxonomy" id="258253"/>
    <lineage>
        <taxon>Eukaryota</taxon>
        <taxon>Fungi</taxon>
        <taxon>Dikarya</taxon>
        <taxon>Ascomycota</taxon>
        <taxon>Pezizomycotina</taxon>
        <taxon>Lecanoromycetes</taxon>
        <taxon>OSLEUM clade</taxon>
        <taxon>Lecanoromycetidae</taxon>
        <taxon>Lecanorales</taxon>
        <taxon>Lecanorineae</taxon>
        <taxon>Ramalinaceae</taxon>
        <taxon>Ramalina</taxon>
    </lineage>
</organism>
<dbReference type="AlphaFoldDB" id="A0AA43TU68"/>
<evidence type="ECO:0000259" key="2">
    <source>
        <dbReference type="Pfam" id="PF24883"/>
    </source>
</evidence>
<proteinExistence type="predicted"/>
<gene>
    <name evidence="3" type="ORF">OHK93_007223</name>
</gene>
<dbReference type="Pfam" id="PF24883">
    <property type="entry name" value="NPHP3_N"/>
    <property type="match status" value="1"/>
</dbReference>
<reference evidence="3" key="1">
    <citation type="journal article" date="2023" name="Genome Biol. Evol.">
        <title>First Whole Genome Sequence and Flow Cytometry Genome Size Data for the Lichen-Forming Fungus Ramalina farinacea (Ascomycota).</title>
        <authorList>
            <person name="Llewellyn T."/>
            <person name="Mian S."/>
            <person name="Hill R."/>
            <person name="Leitch I.J."/>
            <person name="Gaya E."/>
        </authorList>
    </citation>
    <scope>NUCLEOTIDE SEQUENCE</scope>
    <source>
        <strain evidence="3">LIQ254RAFAR</strain>
    </source>
</reference>
<dbReference type="PANTHER" id="PTHR10039:SF16">
    <property type="entry name" value="GPI INOSITOL-DEACYLASE"/>
    <property type="match status" value="1"/>
</dbReference>
<dbReference type="EMBL" id="JAPUFD010000006">
    <property type="protein sequence ID" value="MDI1487949.1"/>
    <property type="molecule type" value="Genomic_DNA"/>
</dbReference>
<dbReference type="PANTHER" id="PTHR10039">
    <property type="entry name" value="AMELOGENIN"/>
    <property type="match status" value="1"/>
</dbReference>
<dbReference type="Proteomes" id="UP001161017">
    <property type="component" value="Unassembled WGS sequence"/>
</dbReference>
<sequence length="353" mass="40154">MEALGAAASVLTIIEVAKEVYFSCQKYILGVMHARKEIQHLSAEVLALSDVLERVDELLNSPSASKLPTLRLLQKPDGAFQQCENQLREILSKLGPAEGMRAVGARALKWPFKSEKVDKAIEVLKGQKSVIELALNFDHVTVALNLDHTVSQLREDLSTARIQENEMRMSREDRELRDKIVVWLSTTDPSINHVNQRRKHQATTGEWFVQGKELKQWLKMPNALLWLHGTYSIKTLGSVIKDYHTVYIVIDALDECPQKDEQRDELLRIIEEIHKSNMTQLRILVTSRREYDISDVLEPLLTDSAVCIQSAQVKADIQLHVQNELKDLAKKKRWKPNLVSEIQEVLVNGANGM</sequence>
<keyword evidence="1" id="KW-0677">Repeat</keyword>
<evidence type="ECO:0000313" key="4">
    <source>
        <dbReference type="Proteomes" id="UP001161017"/>
    </source>
</evidence>
<accession>A0AA43TU68</accession>
<comment type="caution">
    <text evidence="3">The sequence shown here is derived from an EMBL/GenBank/DDBJ whole genome shotgun (WGS) entry which is preliminary data.</text>
</comment>
<evidence type="ECO:0000313" key="3">
    <source>
        <dbReference type="EMBL" id="MDI1487949.1"/>
    </source>
</evidence>
<dbReference type="InterPro" id="IPR056884">
    <property type="entry name" value="NPHP3-like_N"/>
</dbReference>
<keyword evidence="4" id="KW-1185">Reference proteome</keyword>